<dbReference type="PANTHER" id="PTHR30371">
    <property type="entry name" value="SEC-INDEPENDENT PROTEIN TRANSLOCASE PROTEIN TATC"/>
    <property type="match status" value="1"/>
</dbReference>
<dbReference type="EMBL" id="CP097160">
    <property type="protein sequence ID" value="UQN16044.1"/>
    <property type="molecule type" value="Genomic_DNA"/>
</dbReference>
<evidence type="ECO:0000256" key="5">
    <source>
        <dbReference type="ARBA" id="ARBA00023010"/>
    </source>
</evidence>
<keyword evidence="7" id="KW-1003">Cell membrane</keyword>
<gene>
    <name evidence="7 8" type="primary">tatC</name>
    <name evidence="8" type="ORF">M3M28_06275</name>
</gene>
<proteinExistence type="inferred from homology"/>
<reference evidence="8" key="1">
    <citation type="submission" date="2022-05" db="EMBL/GenBank/DDBJ databases">
        <title>Complete genome sequence of toluene-degrading Gulosibacter sediminis strain ACHW.36C.</title>
        <authorList>
            <person name="Wai A.C."/>
            <person name="Lai G.K."/>
            <person name="Griffin S.D."/>
            <person name="Leung F.C."/>
        </authorList>
    </citation>
    <scope>NUCLEOTIDE SEQUENCE [LARGE SCALE GENOMIC DNA]</scope>
    <source>
        <strain evidence="8">ACHW.36C</strain>
    </source>
</reference>
<evidence type="ECO:0000256" key="1">
    <source>
        <dbReference type="ARBA" id="ARBA00004141"/>
    </source>
</evidence>
<keyword evidence="2 7" id="KW-0812">Transmembrane</keyword>
<dbReference type="PRINTS" id="PR01840">
    <property type="entry name" value="TATCFAMILY"/>
</dbReference>
<name>A0ABY4N082_9MICO</name>
<sequence>MRLADHLIEFRNRFLISAVAIIVAMVGGFLLTDAAFEVLRQPIDALNESRGGGVSINFGNVTTAFDLRLQMALTLGVVIASPVWLYQAWMFLMPGLRKGERKYVLGFLGAAIPLFLGGVVLGIIIMPRIIEVMATFAPTEDTIWYDAKTYYSFVLTLCLAVGIAFVVPVVLVMLNFAGVLEGRAILKAWRVAVLICALFGAIATPAADVLSMFLLMVPMIVLYFLAVGISILNDRRRRKRDAVEATATLEA</sequence>
<keyword evidence="4 7" id="KW-1133">Transmembrane helix</keyword>
<comment type="similarity">
    <text evidence="7">Belongs to the TatC family.</text>
</comment>
<feature type="transmembrane region" description="Helical" evidence="7">
    <location>
        <begin position="188"/>
        <end position="207"/>
    </location>
</feature>
<keyword evidence="7" id="KW-0813">Transport</keyword>
<evidence type="ECO:0000256" key="7">
    <source>
        <dbReference type="HAMAP-Rule" id="MF_00902"/>
    </source>
</evidence>
<accession>A0ABY4N082</accession>
<keyword evidence="3 7" id="KW-0653">Protein transport</keyword>
<keyword evidence="6 7" id="KW-0472">Membrane</keyword>
<dbReference type="InterPro" id="IPR002033">
    <property type="entry name" value="TatC"/>
</dbReference>
<dbReference type="HAMAP" id="MF_00902">
    <property type="entry name" value="TatC"/>
    <property type="match status" value="1"/>
</dbReference>
<dbReference type="Pfam" id="PF00902">
    <property type="entry name" value="TatC"/>
    <property type="match status" value="1"/>
</dbReference>
<keyword evidence="5 7" id="KW-0811">Translocation</keyword>
<organism evidence="8">
    <name type="scientific">Gulosibacter sediminis</name>
    <dbReference type="NCBI Taxonomy" id="1729695"/>
    <lineage>
        <taxon>Bacteria</taxon>
        <taxon>Bacillati</taxon>
        <taxon>Actinomycetota</taxon>
        <taxon>Actinomycetes</taxon>
        <taxon>Micrococcales</taxon>
        <taxon>Microbacteriaceae</taxon>
        <taxon>Gulosibacter</taxon>
    </lineage>
</organism>
<comment type="subcellular location">
    <subcellularLocation>
        <location evidence="7">Cell membrane</location>
        <topology evidence="7">Multi-pass membrane protein</topology>
    </subcellularLocation>
    <subcellularLocation>
        <location evidence="1">Membrane</location>
        <topology evidence="1">Multi-pass membrane protein</topology>
    </subcellularLocation>
</comment>
<feature type="transmembrane region" description="Helical" evidence="7">
    <location>
        <begin position="104"/>
        <end position="130"/>
    </location>
</feature>
<evidence type="ECO:0000256" key="3">
    <source>
        <dbReference type="ARBA" id="ARBA00022927"/>
    </source>
</evidence>
<feature type="transmembrane region" description="Helical" evidence="7">
    <location>
        <begin position="12"/>
        <end position="31"/>
    </location>
</feature>
<evidence type="ECO:0000256" key="4">
    <source>
        <dbReference type="ARBA" id="ARBA00022989"/>
    </source>
</evidence>
<feature type="transmembrane region" description="Helical" evidence="7">
    <location>
        <begin position="213"/>
        <end position="232"/>
    </location>
</feature>
<comment type="function">
    <text evidence="7">Part of the twin-arginine translocation (Tat) system that transports large folded proteins containing a characteristic twin-arginine motif in their signal peptide across membranes. Together with TatB, TatC is part of a receptor directly interacting with Tat signal peptides.</text>
</comment>
<evidence type="ECO:0000256" key="6">
    <source>
        <dbReference type="ARBA" id="ARBA00023136"/>
    </source>
</evidence>
<dbReference type="NCBIfam" id="TIGR00945">
    <property type="entry name" value="tatC"/>
    <property type="match status" value="1"/>
</dbReference>
<comment type="subunit">
    <text evidence="7">The Tat system comprises two distinct complexes: a TatABC complex, containing multiple copies of TatA, TatB and TatC subunits, and a separate TatA complex, containing only TatA subunits. Substrates initially bind to the TatABC complex, which probably triggers association of the separate TatA complex to form the active translocon.</text>
</comment>
<feature type="transmembrane region" description="Helical" evidence="7">
    <location>
        <begin position="150"/>
        <end position="176"/>
    </location>
</feature>
<evidence type="ECO:0000313" key="8">
    <source>
        <dbReference type="EMBL" id="UQN16044.1"/>
    </source>
</evidence>
<dbReference type="PANTHER" id="PTHR30371:SF0">
    <property type="entry name" value="SEC-INDEPENDENT PROTEIN TRANSLOCASE PROTEIN TATC, CHLOROPLASTIC-RELATED"/>
    <property type="match status" value="1"/>
</dbReference>
<protein>
    <recommendedName>
        <fullName evidence="7">Sec-independent protein translocase protein TatC</fullName>
    </recommendedName>
</protein>
<evidence type="ECO:0000256" key="2">
    <source>
        <dbReference type="ARBA" id="ARBA00022692"/>
    </source>
</evidence>
<feature type="transmembrane region" description="Helical" evidence="7">
    <location>
        <begin position="71"/>
        <end position="92"/>
    </location>
</feature>